<dbReference type="EMBL" id="BTSY01000004">
    <property type="protein sequence ID" value="GMT23145.1"/>
    <property type="molecule type" value="Genomic_DNA"/>
</dbReference>
<keyword evidence="4 6" id="KW-1133">Transmembrane helix</keyword>
<dbReference type="Proteomes" id="UP001432322">
    <property type="component" value="Unassembled WGS sequence"/>
</dbReference>
<comment type="similarity">
    <text evidence="2">Belongs to the nematode receptor-like protein srd family.</text>
</comment>
<accession>A0AAV5VYK1</accession>
<evidence type="ECO:0000256" key="2">
    <source>
        <dbReference type="ARBA" id="ARBA00009166"/>
    </source>
</evidence>
<feature type="transmembrane region" description="Helical" evidence="6">
    <location>
        <begin position="88"/>
        <end position="114"/>
    </location>
</feature>
<evidence type="ECO:0000256" key="6">
    <source>
        <dbReference type="SAM" id="Phobius"/>
    </source>
</evidence>
<name>A0AAV5VYK1_9BILA</name>
<dbReference type="InterPro" id="IPR050920">
    <property type="entry name" value="Nematode_rcpt-like_delta"/>
</dbReference>
<sequence>LLFHIIHYSICITAITINFILFYIVVYHSPRHLKSYAIMILFLCFYEILTAFAMLLVFPRVISLDNEAIIVVYYGPCRFLHSDRFNFLIYSAVLNGITYFNIQMTACFMFRYYVLRFSSPDKRKVTAINLLIGLPTTI</sequence>
<dbReference type="PANTHER" id="PTHR22945:SF40">
    <property type="entry name" value="SERPENTINE RECEPTOR, CLASS D (DELTA)-RELATED"/>
    <property type="match status" value="1"/>
</dbReference>
<dbReference type="Pfam" id="PF10317">
    <property type="entry name" value="7TM_GPCR_Srd"/>
    <property type="match status" value="1"/>
</dbReference>
<feature type="transmembrane region" description="Helical" evidence="6">
    <location>
        <begin position="38"/>
        <end position="58"/>
    </location>
</feature>
<protein>
    <recommendedName>
        <fullName evidence="9">G protein-coupled receptor</fullName>
    </recommendedName>
</protein>
<dbReference type="GO" id="GO:0016020">
    <property type="term" value="C:membrane"/>
    <property type="evidence" value="ECO:0007669"/>
    <property type="project" value="UniProtKB-SubCell"/>
</dbReference>
<comment type="subcellular location">
    <subcellularLocation>
        <location evidence="1">Membrane</location>
        <topology evidence="1">Multi-pass membrane protein</topology>
    </subcellularLocation>
</comment>
<gene>
    <name evidence="7" type="ORF">PFISCL1PPCAC_14442</name>
</gene>
<evidence type="ECO:0000313" key="7">
    <source>
        <dbReference type="EMBL" id="GMT23145.1"/>
    </source>
</evidence>
<feature type="non-terminal residue" evidence="7">
    <location>
        <position position="1"/>
    </location>
</feature>
<evidence type="ECO:0008006" key="9">
    <source>
        <dbReference type="Google" id="ProtNLM"/>
    </source>
</evidence>
<proteinExistence type="inferred from homology"/>
<organism evidence="7 8">
    <name type="scientific">Pristionchus fissidentatus</name>
    <dbReference type="NCBI Taxonomy" id="1538716"/>
    <lineage>
        <taxon>Eukaryota</taxon>
        <taxon>Metazoa</taxon>
        <taxon>Ecdysozoa</taxon>
        <taxon>Nematoda</taxon>
        <taxon>Chromadorea</taxon>
        <taxon>Rhabditida</taxon>
        <taxon>Rhabditina</taxon>
        <taxon>Diplogasteromorpha</taxon>
        <taxon>Diplogasteroidea</taxon>
        <taxon>Neodiplogasteridae</taxon>
        <taxon>Pristionchus</taxon>
    </lineage>
</organism>
<dbReference type="InterPro" id="IPR019421">
    <property type="entry name" value="7TM_GPCR_serpentine_rcpt_Srd"/>
</dbReference>
<keyword evidence="5 6" id="KW-0472">Membrane</keyword>
<keyword evidence="3 6" id="KW-0812">Transmembrane</keyword>
<keyword evidence="8" id="KW-1185">Reference proteome</keyword>
<evidence type="ECO:0000256" key="3">
    <source>
        <dbReference type="ARBA" id="ARBA00022692"/>
    </source>
</evidence>
<evidence type="ECO:0000256" key="5">
    <source>
        <dbReference type="ARBA" id="ARBA00023136"/>
    </source>
</evidence>
<evidence type="ECO:0000256" key="1">
    <source>
        <dbReference type="ARBA" id="ARBA00004141"/>
    </source>
</evidence>
<dbReference type="PANTHER" id="PTHR22945">
    <property type="entry name" value="SERPENTINE RECEPTOR, CLASS D DELTA"/>
    <property type="match status" value="1"/>
</dbReference>
<comment type="caution">
    <text evidence="7">The sequence shown here is derived from an EMBL/GenBank/DDBJ whole genome shotgun (WGS) entry which is preliminary data.</text>
</comment>
<dbReference type="AlphaFoldDB" id="A0AAV5VYK1"/>
<feature type="non-terminal residue" evidence="7">
    <location>
        <position position="138"/>
    </location>
</feature>
<reference evidence="7" key="1">
    <citation type="submission" date="2023-10" db="EMBL/GenBank/DDBJ databases">
        <title>Genome assembly of Pristionchus species.</title>
        <authorList>
            <person name="Yoshida K."/>
            <person name="Sommer R.J."/>
        </authorList>
    </citation>
    <scope>NUCLEOTIDE SEQUENCE</scope>
    <source>
        <strain evidence="7">RS5133</strain>
    </source>
</reference>
<evidence type="ECO:0000256" key="4">
    <source>
        <dbReference type="ARBA" id="ARBA00022989"/>
    </source>
</evidence>
<feature type="transmembrane region" description="Helical" evidence="6">
    <location>
        <begin position="6"/>
        <end position="26"/>
    </location>
</feature>
<evidence type="ECO:0000313" key="8">
    <source>
        <dbReference type="Proteomes" id="UP001432322"/>
    </source>
</evidence>